<sequence length="146" mass="17474">MLSQNMINFIEKEGLVDRYKEISEKYRAKGQIPMEKIEIDKVKEIIQELGYSAKYYKRENFFKVILKQNDRIQIGYNIGLKYGLVELIIFIFVDGQCIEGAPISFIIQQYTQEEELIKDPRFCSYEELKEILKSMFELLMKYKEEE</sequence>
<reference evidence="1 2" key="1">
    <citation type="journal article" date="2011" name="J. Bacteriol.">
        <title>Complete genome sequence of the cellulose-degrading bacterium Cellulosilyticum lentocellum.</title>
        <authorList>
            <consortium name="US DOE Joint Genome Institute"/>
            <person name="Miller D.A."/>
            <person name="Suen G."/>
            <person name="Bruce D."/>
            <person name="Copeland A."/>
            <person name="Cheng J.F."/>
            <person name="Detter C."/>
            <person name="Goodwin L.A."/>
            <person name="Han C.S."/>
            <person name="Hauser L.J."/>
            <person name="Land M.L."/>
            <person name="Lapidus A."/>
            <person name="Lucas S."/>
            <person name="Meincke L."/>
            <person name="Pitluck S."/>
            <person name="Tapia R."/>
            <person name="Teshima H."/>
            <person name="Woyke T."/>
            <person name="Fox B.G."/>
            <person name="Angert E.R."/>
            <person name="Currie C.R."/>
        </authorList>
    </citation>
    <scope>NUCLEOTIDE SEQUENCE [LARGE SCALE GENOMIC DNA]</scope>
    <source>
        <strain evidence="2">ATCC 49066 / DSM 5427 / NCIMB 11756 / RHM5</strain>
    </source>
</reference>
<name>F2JHQ4_CELLD</name>
<dbReference type="eggNOG" id="ENOG503327Y">
    <property type="taxonomic scope" value="Bacteria"/>
</dbReference>
<gene>
    <name evidence="1" type="ordered locus">Clole_3714</name>
</gene>
<keyword evidence="2" id="KW-1185">Reference proteome</keyword>
<dbReference type="RefSeq" id="WP_013658672.1">
    <property type="nucleotide sequence ID" value="NC_015275.1"/>
</dbReference>
<dbReference type="KEGG" id="cle:Clole_3714"/>
<evidence type="ECO:0000313" key="2">
    <source>
        <dbReference type="Proteomes" id="UP000008467"/>
    </source>
</evidence>
<organism evidence="1 2">
    <name type="scientific">Cellulosilyticum lentocellum (strain ATCC 49066 / DSM 5427 / NCIMB 11756 / RHM5)</name>
    <name type="common">Clostridium lentocellum</name>
    <dbReference type="NCBI Taxonomy" id="642492"/>
    <lineage>
        <taxon>Bacteria</taxon>
        <taxon>Bacillati</taxon>
        <taxon>Bacillota</taxon>
        <taxon>Clostridia</taxon>
        <taxon>Lachnospirales</taxon>
        <taxon>Cellulosilyticaceae</taxon>
        <taxon>Cellulosilyticum</taxon>
    </lineage>
</organism>
<proteinExistence type="predicted"/>
<dbReference type="AlphaFoldDB" id="F2JHQ4"/>
<dbReference type="HOGENOM" id="CLU_141653_0_0_9"/>
<dbReference type="EMBL" id="CP002582">
    <property type="protein sequence ID" value="ADZ85396.1"/>
    <property type="molecule type" value="Genomic_DNA"/>
</dbReference>
<accession>F2JHQ4</accession>
<dbReference type="Proteomes" id="UP000008467">
    <property type="component" value="Chromosome"/>
</dbReference>
<protein>
    <submittedName>
        <fullName evidence="1">Uncharacterized protein</fullName>
    </submittedName>
</protein>
<evidence type="ECO:0000313" key="1">
    <source>
        <dbReference type="EMBL" id="ADZ85396.1"/>
    </source>
</evidence>